<dbReference type="EMBL" id="HBHR01020253">
    <property type="protein sequence ID" value="CAD9871682.1"/>
    <property type="molecule type" value="Transcribed_RNA"/>
</dbReference>
<proteinExistence type="predicted"/>
<evidence type="ECO:0000313" key="2">
    <source>
        <dbReference type="EMBL" id="CAD9871682.1"/>
    </source>
</evidence>
<feature type="compositionally biased region" description="Acidic residues" evidence="1">
    <location>
        <begin position="62"/>
        <end position="72"/>
    </location>
</feature>
<sequence>MNMFVVGGDPASNPFHLAAQDHHHHHQEQKEDQEAVLAQPVGEPPVLEVEVQGGAGVVPAEASEEDQQDQDQDQAAAPAAGSSGAPPLPLPVPVAPMSRASYSSPARRTIEAVQVLCAHDRLKAVHKRRLITDIIEHCKGGTEPSLVELAYDLLMEGEQEGRPAWDDEEAVEEFSAQCEIIAEELLTSNSTQVE</sequence>
<feature type="compositionally biased region" description="Low complexity" evidence="1">
    <location>
        <begin position="39"/>
        <end position="52"/>
    </location>
</feature>
<gene>
    <name evidence="2" type="ORF">FJAP1339_LOCUS10309</name>
</gene>
<reference evidence="2" key="1">
    <citation type="submission" date="2021-01" db="EMBL/GenBank/DDBJ databases">
        <authorList>
            <person name="Corre E."/>
            <person name="Pelletier E."/>
            <person name="Niang G."/>
            <person name="Scheremetjew M."/>
            <person name="Finn R."/>
            <person name="Kale V."/>
            <person name="Holt S."/>
            <person name="Cochrane G."/>
            <person name="Meng A."/>
            <person name="Brown T."/>
            <person name="Cohen L."/>
        </authorList>
    </citation>
    <scope>NUCLEOTIDE SEQUENCE</scope>
    <source>
        <strain evidence="2">CCMP1661</strain>
    </source>
</reference>
<accession>A0A7S2Y0Q4</accession>
<feature type="compositionally biased region" description="Low complexity" evidence="1">
    <location>
        <begin position="73"/>
        <end position="85"/>
    </location>
</feature>
<name>A0A7S2Y0Q4_9STRA</name>
<organism evidence="2">
    <name type="scientific">Fibrocapsa japonica</name>
    <dbReference type="NCBI Taxonomy" id="94617"/>
    <lineage>
        <taxon>Eukaryota</taxon>
        <taxon>Sar</taxon>
        <taxon>Stramenopiles</taxon>
        <taxon>Ochrophyta</taxon>
        <taxon>Raphidophyceae</taxon>
        <taxon>Chattonellales</taxon>
        <taxon>Chattonellaceae</taxon>
        <taxon>Fibrocapsa</taxon>
    </lineage>
</organism>
<evidence type="ECO:0000256" key="1">
    <source>
        <dbReference type="SAM" id="MobiDB-lite"/>
    </source>
</evidence>
<dbReference type="AlphaFoldDB" id="A0A7S2Y0Q4"/>
<feature type="region of interest" description="Disordered" evidence="1">
    <location>
        <begin position="1"/>
        <end position="100"/>
    </location>
</feature>
<protein>
    <submittedName>
        <fullName evidence="2">Uncharacterized protein</fullName>
    </submittedName>
</protein>